<dbReference type="SMART" id="SM00938">
    <property type="entry name" value="P-II"/>
    <property type="match status" value="1"/>
</dbReference>
<dbReference type="PRINTS" id="PR00340">
    <property type="entry name" value="PIIGLNB"/>
</dbReference>
<dbReference type="SUPFAM" id="SSF54913">
    <property type="entry name" value="GlnB-like"/>
    <property type="match status" value="1"/>
</dbReference>
<reference evidence="1 2" key="1">
    <citation type="submission" date="2019-12" db="EMBL/GenBank/DDBJ databases">
        <title>Comparative genomics gives insights into the taxonomy of the Azoarcus-Aromatoleum group and reveals separate origins of nif in the plant-associated Azoarcus and non-plant-associated Aromatoleum sub-groups.</title>
        <authorList>
            <person name="Lafos M."/>
            <person name="Maluk M."/>
            <person name="Batista M."/>
            <person name="Junghare M."/>
            <person name="Carmona M."/>
            <person name="Faoro H."/>
            <person name="Cruz L.M."/>
            <person name="Battistoni F."/>
            <person name="De Souza E."/>
            <person name="Pedrosa F."/>
            <person name="Chen W.-M."/>
            <person name="Poole P.S."/>
            <person name="Dixon R.A."/>
            <person name="James E.K."/>
        </authorList>
    </citation>
    <scope>NUCLEOTIDE SEQUENCE [LARGE SCALE GENOMIC DNA]</scope>
    <source>
        <strain evidence="1 2">T</strain>
    </source>
</reference>
<dbReference type="Gene3D" id="3.30.70.120">
    <property type="match status" value="1"/>
</dbReference>
<dbReference type="PROSITE" id="PS51343">
    <property type="entry name" value="PII_GLNB_DOM"/>
    <property type="match status" value="1"/>
</dbReference>
<dbReference type="Pfam" id="PF00543">
    <property type="entry name" value="P-II"/>
    <property type="match status" value="1"/>
</dbReference>
<dbReference type="InterPro" id="IPR011322">
    <property type="entry name" value="N-reg_PII-like_a/b"/>
</dbReference>
<dbReference type="RefSeq" id="WP_169141207.1">
    <property type="nucleotide sequence ID" value="NZ_WTVS01000027.1"/>
</dbReference>
<dbReference type="PANTHER" id="PTHR30115">
    <property type="entry name" value="NITROGEN REGULATORY PROTEIN P-II"/>
    <property type="match status" value="1"/>
</dbReference>
<proteinExistence type="predicted"/>
<dbReference type="InterPro" id="IPR015867">
    <property type="entry name" value="N-reg_PII/ATP_PRibTrfase_C"/>
</dbReference>
<protein>
    <submittedName>
        <fullName evidence="1">DUF3240 domain-containing protein</fullName>
    </submittedName>
</protein>
<comment type="caution">
    <text evidence="1">The sequence shown here is derived from an EMBL/GenBank/DDBJ whole genome shotgun (WGS) entry which is preliminary data.</text>
</comment>
<dbReference type="Proteomes" id="UP000634522">
    <property type="component" value="Unassembled WGS sequence"/>
</dbReference>
<sequence length="113" mass="11941">MKQITAIIRPQRLEAVETALHALPHLPGFTVFTARGHARGHGQDHRFVADEWNPDGHDALVLLVLCTDDDAPAIVEAVTAAAHTGQPGDGIVGVTELAAAVRIRTGERDAAAL</sequence>
<gene>
    <name evidence="1" type="ORF">GPA27_13750</name>
</gene>
<dbReference type="InterPro" id="IPR002187">
    <property type="entry name" value="N-reg_PII"/>
</dbReference>
<evidence type="ECO:0000313" key="1">
    <source>
        <dbReference type="EMBL" id="NMF98450.1"/>
    </source>
</evidence>
<keyword evidence="2" id="KW-1185">Reference proteome</keyword>
<name>A0ABX1NH41_9RHOO</name>
<organism evidence="1 2">
    <name type="scientific">Aromatoleum toluolicum</name>
    <dbReference type="NCBI Taxonomy" id="90060"/>
    <lineage>
        <taxon>Bacteria</taxon>
        <taxon>Pseudomonadati</taxon>
        <taxon>Pseudomonadota</taxon>
        <taxon>Betaproteobacteria</taxon>
        <taxon>Rhodocyclales</taxon>
        <taxon>Rhodocyclaceae</taxon>
        <taxon>Aromatoleum</taxon>
    </lineage>
</organism>
<evidence type="ECO:0000313" key="2">
    <source>
        <dbReference type="Proteomes" id="UP000634522"/>
    </source>
</evidence>
<accession>A0ABX1NH41</accession>
<dbReference type="PANTHER" id="PTHR30115:SF11">
    <property type="entry name" value="NITROGEN REGULATORY PROTEIN P-II HOMOLOG"/>
    <property type="match status" value="1"/>
</dbReference>
<dbReference type="EMBL" id="WTVS01000027">
    <property type="protein sequence ID" value="NMF98450.1"/>
    <property type="molecule type" value="Genomic_DNA"/>
</dbReference>